<dbReference type="InterPro" id="IPR004358">
    <property type="entry name" value="Sig_transdc_His_kin-like_C"/>
</dbReference>
<accession>A0A178MK97</accession>
<evidence type="ECO:0000256" key="1">
    <source>
        <dbReference type="ARBA" id="ARBA00000085"/>
    </source>
</evidence>
<protein>
    <recommendedName>
        <fullName evidence="2">histidine kinase</fullName>
        <ecNumber evidence="2">2.7.13.3</ecNumber>
    </recommendedName>
</protein>
<evidence type="ECO:0000313" key="9">
    <source>
        <dbReference type="EMBL" id="OAN48424.1"/>
    </source>
</evidence>
<dbReference type="EMBL" id="LWQU01000161">
    <property type="protein sequence ID" value="OAN48424.1"/>
    <property type="molecule type" value="Genomic_DNA"/>
</dbReference>
<dbReference type="SUPFAM" id="SSF55785">
    <property type="entry name" value="PYP-like sensor domain (PAS domain)"/>
    <property type="match status" value="1"/>
</dbReference>
<dbReference type="SUPFAM" id="SSF55874">
    <property type="entry name" value="ATPase domain of HSP90 chaperone/DNA topoisomerase II/histidine kinase"/>
    <property type="match status" value="1"/>
</dbReference>
<keyword evidence="4" id="KW-0808">Transferase</keyword>
<dbReference type="InterPro" id="IPR000700">
    <property type="entry name" value="PAS-assoc_C"/>
</dbReference>
<keyword evidence="5" id="KW-0418">Kinase</keyword>
<dbReference type="Gene3D" id="3.30.565.10">
    <property type="entry name" value="Histidine kinase-like ATPase, C-terminal domain"/>
    <property type="match status" value="1"/>
</dbReference>
<organism evidence="9 10">
    <name type="scientific">Magnetospirillum moscoviense</name>
    <dbReference type="NCBI Taxonomy" id="1437059"/>
    <lineage>
        <taxon>Bacteria</taxon>
        <taxon>Pseudomonadati</taxon>
        <taxon>Pseudomonadota</taxon>
        <taxon>Alphaproteobacteria</taxon>
        <taxon>Rhodospirillales</taxon>
        <taxon>Rhodospirillaceae</taxon>
        <taxon>Magnetospirillum</taxon>
    </lineage>
</organism>
<dbReference type="InterPro" id="IPR000014">
    <property type="entry name" value="PAS"/>
</dbReference>
<dbReference type="AlphaFoldDB" id="A0A178MK97"/>
<dbReference type="SUPFAM" id="SSF47384">
    <property type="entry name" value="Homodimeric domain of signal transducing histidine kinase"/>
    <property type="match status" value="1"/>
</dbReference>
<reference evidence="9 10" key="1">
    <citation type="submission" date="2016-04" db="EMBL/GenBank/DDBJ databases">
        <title>Draft genome sequence of freshwater magnetotactic bacteria Magnetospirillum marisnigri SP-1 and Magnetospirillum moscoviense BB-1.</title>
        <authorList>
            <person name="Koziaeva V."/>
            <person name="Dziuba M.V."/>
            <person name="Ivanov T.M."/>
            <person name="Kuznetsov B."/>
            <person name="Grouzdev D.S."/>
        </authorList>
    </citation>
    <scope>NUCLEOTIDE SEQUENCE [LARGE SCALE GENOMIC DNA]</scope>
    <source>
        <strain evidence="9 10">BB-1</strain>
    </source>
</reference>
<sequence length="426" mass="46674">MSAQTAERLSPQLERHTSIALLIDPATGRIVDANAAAEAFYGYPVATLRTMAIQEINRLGREEVAVERARAAREQRDYFIFPHKIADGSIHTVEVYSSPIKGADGKTLLLSIIHDISGKAVAEEELTAYHTRLEELVEERTGRARVAEERLRFWLIGGLAAQAFLIVLLALAVLARHATVRQLRTEVDRRTSAETRLAKAKADLQRFAEISAHHLREPTRHLMIFSQKLRKRLGGAADEDMELSLSTIEAEAAYLHALVRDVQVYLAADMPLGVPGAVEAAEVARAVVAGMGGVLSESKGTVVIGRLPSLPVDSVRLKYLFGALIDNAVRYRHPDRAPQVLVEGRSDGHQTVLTITDNGIGIPDEYRQRVFEVFEHLGGRREGQGTGLGLAVARRIVESCEGSIRLEPVEGGGTQVVIEFSGKERP</sequence>
<dbReference type="SMART" id="SM00387">
    <property type="entry name" value="HATPase_c"/>
    <property type="match status" value="1"/>
</dbReference>
<dbReference type="GO" id="GO:0000155">
    <property type="term" value="F:phosphorelay sensor kinase activity"/>
    <property type="evidence" value="ECO:0007669"/>
    <property type="project" value="InterPro"/>
</dbReference>
<keyword evidence="3" id="KW-0597">Phosphoprotein</keyword>
<dbReference type="PANTHER" id="PTHR43304">
    <property type="entry name" value="PHYTOCHROME-LIKE PROTEIN CPH1"/>
    <property type="match status" value="1"/>
</dbReference>
<evidence type="ECO:0000313" key="10">
    <source>
        <dbReference type="Proteomes" id="UP000078543"/>
    </source>
</evidence>
<dbReference type="Gene3D" id="1.10.287.130">
    <property type="match status" value="1"/>
</dbReference>
<dbReference type="InterPro" id="IPR005467">
    <property type="entry name" value="His_kinase_dom"/>
</dbReference>
<dbReference type="InterPro" id="IPR013656">
    <property type="entry name" value="PAS_4"/>
</dbReference>
<evidence type="ECO:0000256" key="2">
    <source>
        <dbReference type="ARBA" id="ARBA00012438"/>
    </source>
</evidence>
<evidence type="ECO:0000256" key="4">
    <source>
        <dbReference type="ARBA" id="ARBA00022679"/>
    </source>
</evidence>
<proteinExistence type="predicted"/>
<evidence type="ECO:0000259" key="8">
    <source>
        <dbReference type="PROSITE" id="PS50113"/>
    </source>
</evidence>
<keyword evidence="6" id="KW-0812">Transmembrane</keyword>
<feature type="domain" description="Histidine kinase" evidence="7">
    <location>
        <begin position="210"/>
        <end position="424"/>
    </location>
</feature>
<name>A0A178MK97_9PROT</name>
<dbReference type="PROSITE" id="PS50113">
    <property type="entry name" value="PAC"/>
    <property type="match status" value="1"/>
</dbReference>
<gene>
    <name evidence="9" type="ORF">A6A05_15205</name>
</gene>
<dbReference type="STRING" id="1437059.A6A05_15205"/>
<dbReference type="PANTHER" id="PTHR43304:SF1">
    <property type="entry name" value="PAC DOMAIN-CONTAINING PROTEIN"/>
    <property type="match status" value="1"/>
</dbReference>
<keyword evidence="6" id="KW-0472">Membrane</keyword>
<dbReference type="InterPro" id="IPR036097">
    <property type="entry name" value="HisK_dim/P_sf"/>
</dbReference>
<dbReference type="NCBIfam" id="TIGR00229">
    <property type="entry name" value="sensory_box"/>
    <property type="match status" value="1"/>
</dbReference>
<dbReference type="CDD" id="cd00130">
    <property type="entry name" value="PAS"/>
    <property type="match status" value="1"/>
</dbReference>
<evidence type="ECO:0000256" key="5">
    <source>
        <dbReference type="ARBA" id="ARBA00022777"/>
    </source>
</evidence>
<dbReference type="Pfam" id="PF08448">
    <property type="entry name" value="PAS_4"/>
    <property type="match status" value="1"/>
</dbReference>
<dbReference type="InterPro" id="IPR003594">
    <property type="entry name" value="HATPase_dom"/>
</dbReference>
<dbReference type="PRINTS" id="PR00344">
    <property type="entry name" value="BCTRLSENSOR"/>
</dbReference>
<comment type="catalytic activity">
    <reaction evidence="1">
        <text>ATP + protein L-histidine = ADP + protein N-phospho-L-histidine.</text>
        <dbReference type="EC" id="2.7.13.3"/>
    </reaction>
</comment>
<feature type="transmembrane region" description="Helical" evidence="6">
    <location>
        <begin position="153"/>
        <end position="175"/>
    </location>
</feature>
<dbReference type="Pfam" id="PF02518">
    <property type="entry name" value="HATPase_c"/>
    <property type="match status" value="1"/>
</dbReference>
<dbReference type="InterPro" id="IPR052162">
    <property type="entry name" value="Sensor_kinase/Photoreceptor"/>
</dbReference>
<dbReference type="Gene3D" id="3.30.450.20">
    <property type="entry name" value="PAS domain"/>
    <property type="match status" value="1"/>
</dbReference>
<dbReference type="Proteomes" id="UP000078543">
    <property type="component" value="Unassembled WGS sequence"/>
</dbReference>
<evidence type="ECO:0000256" key="6">
    <source>
        <dbReference type="SAM" id="Phobius"/>
    </source>
</evidence>
<evidence type="ECO:0000256" key="3">
    <source>
        <dbReference type="ARBA" id="ARBA00022553"/>
    </source>
</evidence>
<feature type="domain" description="PAC" evidence="8">
    <location>
        <begin position="74"/>
        <end position="128"/>
    </location>
</feature>
<dbReference type="PROSITE" id="PS50109">
    <property type="entry name" value="HIS_KIN"/>
    <property type="match status" value="1"/>
</dbReference>
<comment type="caution">
    <text evidence="9">The sequence shown here is derived from an EMBL/GenBank/DDBJ whole genome shotgun (WGS) entry which is preliminary data.</text>
</comment>
<evidence type="ECO:0000259" key="7">
    <source>
        <dbReference type="PROSITE" id="PS50109"/>
    </source>
</evidence>
<keyword evidence="10" id="KW-1185">Reference proteome</keyword>
<keyword evidence="6" id="KW-1133">Transmembrane helix</keyword>
<dbReference type="EC" id="2.7.13.3" evidence="2"/>
<dbReference type="InterPro" id="IPR035965">
    <property type="entry name" value="PAS-like_dom_sf"/>
</dbReference>
<dbReference type="InterPro" id="IPR036890">
    <property type="entry name" value="HATPase_C_sf"/>
</dbReference>